<name>G2PHZ6_STRV4</name>
<evidence type="ECO:0000313" key="2">
    <source>
        <dbReference type="Proteomes" id="UP000008703"/>
    </source>
</evidence>
<organism evidence="1 2">
    <name type="scientific">Streptomyces violaceusniger (strain Tu 4113)</name>
    <dbReference type="NCBI Taxonomy" id="653045"/>
    <lineage>
        <taxon>Bacteria</taxon>
        <taxon>Bacillati</taxon>
        <taxon>Actinomycetota</taxon>
        <taxon>Actinomycetes</taxon>
        <taxon>Kitasatosporales</taxon>
        <taxon>Streptomycetaceae</taxon>
        <taxon>Streptomyces</taxon>
        <taxon>Streptomyces violaceusniger group</taxon>
    </lineage>
</organism>
<keyword evidence="1" id="KW-0614">Plasmid</keyword>
<dbReference type="HOGENOM" id="CLU_2636686_0_0_11"/>
<sequence>MSLIEAVPYLIGNLPLTDLTRPQLNGVACVYCAGVEALAYAGWLRSPLSPGRYLSAPVSACARCRASRLDPAQLGSS</sequence>
<gene>
    <name evidence="1" type="ORF">Strvi_0174</name>
</gene>
<dbReference type="KEGG" id="svl:Strvi_0174"/>
<geneLocation type="plasmid" evidence="1 2">
    <name>pSTRVI02</name>
</geneLocation>
<dbReference type="AlphaFoldDB" id="G2PHZ6"/>
<dbReference type="EMBL" id="CP002996">
    <property type="protein sequence ID" value="AEM88947.1"/>
    <property type="molecule type" value="Genomic_DNA"/>
</dbReference>
<reference evidence="1" key="1">
    <citation type="submission" date="2011-08" db="EMBL/GenBank/DDBJ databases">
        <title>Complete sequence of plasmid 2 of Streptomyces violaceusniger Tu 4113.</title>
        <authorList>
            <consortium name="US DOE Joint Genome Institute"/>
            <person name="Lucas S."/>
            <person name="Han J."/>
            <person name="Lapidus A."/>
            <person name="Cheng J.-F."/>
            <person name="Goodwin L."/>
            <person name="Pitluck S."/>
            <person name="Peters L."/>
            <person name="Ivanova N."/>
            <person name="Daligault H."/>
            <person name="Detter J.C."/>
            <person name="Han C."/>
            <person name="Tapia R."/>
            <person name="Land M."/>
            <person name="Hauser L."/>
            <person name="Kyrpides N."/>
            <person name="Ivanova N."/>
            <person name="Pagani I."/>
            <person name="Hagen A."/>
            <person name="Katz L."/>
            <person name="Fiedler H.-P."/>
            <person name="Keasling J."/>
            <person name="Fortman J."/>
            <person name="Woyke T."/>
        </authorList>
    </citation>
    <scope>NUCLEOTIDE SEQUENCE [LARGE SCALE GENOMIC DNA]</scope>
    <source>
        <strain evidence="1">Tu 4113</strain>
        <plasmid evidence="1">pSTRVI02</plasmid>
    </source>
</reference>
<dbReference type="Proteomes" id="UP000008703">
    <property type="component" value="Plasmid pSTRVI02"/>
</dbReference>
<keyword evidence="2" id="KW-1185">Reference proteome</keyword>
<evidence type="ECO:0000313" key="1">
    <source>
        <dbReference type="EMBL" id="AEM88947.1"/>
    </source>
</evidence>
<proteinExistence type="predicted"/>
<protein>
    <submittedName>
        <fullName evidence="1">Uncharacterized protein</fullName>
    </submittedName>
</protein>
<accession>G2PHZ6</accession>